<dbReference type="GO" id="GO:0004386">
    <property type="term" value="F:helicase activity"/>
    <property type="evidence" value="ECO:0007669"/>
    <property type="project" value="UniProtKB-KW"/>
</dbReference>
<dbReference type="Gene3D" id="1.20.120.1080">
    <property type="match status" value="1"/>
</dbReference>
<dbReference type="EMBL" id="AP025029">
    <property type="protein sequence ID" value="BDA80867.1"/>
    <property type="molecule type" value="Genomic_DNA"/>
</dbReference>
<protein>
    <submittedName>
        <fullName evidence="8">ATP-dependent helicase HrpB</fullName>
    </submittedName>
</protein>
<dbReference type="PROSITE" id="PS51192">
    <property type="entry name" value="HELICASE_ATP_BIND_1"/>
    <property type="match status" value="1"/>
</dbReference>
<organism evidence="8 9">
    <name type="scientific">Leptospira kobayashii</name>
    <dbReference type="NCBI Taxonomy" id="1917830"/>
    <lineage>
        <taxon>Bacteria</taxon>
        <taxon>Pseudomonadati</taxon>
        <taxon>Spirochaetota</taxon>
        <taxon>Spirochaetia</taxon>
        <taxon>Leptospirales</taxon>
        <taxon>Leptospiraceae</taxon>
        <taxon>Leptospira</taxon>
    </lineage>
</organism>
<evidence type="ECO:0000259" key="7">
    <source>
        <dbReference type="PROSITE" id="PS51194"/>
    </source>
</evidence>
<keyword evidence="2" id="KW-0378">Hydrolase</keyword>
<evidence type="ECO:0000256" key="5">
    <source>
        <dbReference type="SAM" id="MobiDB-lite"/>
    </source>
</evidence>
<feature type="region of interest" description="Disordered" evidence="5">
    <location>
        <begin position="811"/>
        <end position="830"/>
    </location>
</feature>
<evidence type="ECO:0000313" key="8">
    <source>
        <dbReference type="EMBL" id="BDA80867.1"/>
    </source>
</evidence>
<dbReference type="SMART" id="SM00487">
    <property type="entry name" value="DEXDc"/>
    <property type="match status" value="1"/>
</dbReference>
<keyword evidence="3 8" id="KW-0347">Helicase</keyword>
<dbReference type="PANTHER" id="PTHR43519">
    <property type="entry name" value="ATP-DEPENDENT RNA HELICASE HRPB"/>
    <property type="match status" value="1"/>
</dbReference>
<feature type="domain" description="Helicase C-terminal" evidence="7">
    <location>
        <begin position="206"/>
        <end position="375"/>
    </location>
</feature>
<dbReference type="Pfam" id="PF00271">
    <property type="entry name" value="Helicase_C"/>
    <property type="match status" value="1"/>
</dbReference>
<dbReference type="InterPro" id="IPR013689">
    <property type="entry name" value="RNA_helicase_ATP-dep_HrpB_C"/>
</dbReference>
<evidence type="ECO:0000313" key="9">
    <source>
        <dbReference type="Proteomes" id="UP000245263"/>
    </source>
</evidence>
<evidence type="ECO:0000259" key="6">
    <source>
        <dbReference type="PROSITE" id="PS51192"/>
    </source>
</evidence>
<dbReference type="RefSeq" id="WP_109022325.1">
    <property type="nucleotide sequence ID" value="NZ_AP025029.1"/>
</dbReference>
<dbReference type="PIRSF" id="PIRSF005496">
    <property type="entry name" value="ATP_hel_hrpB"/>
    <property type="match status" value="1"/>
</dbReference>
<dbReference type="SMART" id="SM00490">
    <property type="entry name" value="HELICc"/>
    <property type="match status" value="1"/>
</dbReference>
<evidence type="ECO:0000256" key="3">
    <source>
        <dbReference type="ARBA" id="ARBA00022806"/>
    </source>
</evidence>
<dbReference type="Gene3D" id="3.40.50.300">
    <property type="entry name" value="P-loop containing nucleotide triphosphate hydrolases"/>
    <property type="match status" value="2"/>
</dbReference>
<dbReference type="NCBIfam" id="TIGR01970">
    <property type="entry name" value="DEAH_box_HrpB"/>
    <property type="match status" value="1"/>
</dbReference>
<reference evidence="8 9" key="1">
    <citation type="submission" date="2021-08" db="EMBL/GenBank/DDBJ databases">
        <title>Complete genome sequence of Leptospira kobayashii strain E30.</title>
        <authorList>
            <person name="Nakao R."/>
            <person name="Nakamura S."/>
            <person name="Masuzawa T."/>
            <person name="Koizumi N."/>
        </authorList>
    </citation>
    <scope>NUCLEOTIDE SEQUENCE [LARGE SCALE GENOMIC DNA]</scope>
    <source>
        <strain evidence="8 9">E30</strain>
    </source>
</reference>
<dbReference type="InterPro" id="IPR014001">
    <property type="entry name" value="Helicase_ATP-bd"/>
</dbReference>
<dbReference type="PANTHER" id="PTHR43519:SF1">
    <property type="entry name" value="ATP-DEPENDENT RNA HELICASE HRPB"/>
    <property type="match status" value="1"/>
</dbReference>
<dbReference type="Proteomes" id="UP000245263">
    <property type="component" value="Chromosome 2"/>
</dbReference>
<dbReference type="Pfam" id="PF08482">
    <property type="entry name" value="HrpB_C"/>
    <property type="match status" value="1"/>
</dbReference>
<feature type="domain" description="Helicase ATP-binding" evidence="6">
    <location>
        <begin position="18"/>
        <end position="181"/>
    </location>
</feature>
<dbReference type="InterPro" id="IPR011545">
    <property type="entry name" value="DEAD/DEAH_box_helicase_dom"/>
</dbReference>
<dbReference type="SUPFAM" id="SSF52540">
    <property type="entry name" value="P-loop containing nucleoside triphosphate hydrolases"/>
    <property type="match status" value="1"/>
</dbReference>
<dbReference type="InterPro" id="IPR010225">
    <property type="entry name" value="HrpB"/>
</dbReference>
<keyword evidence="1" id="KW-0547">Nucleotide-binding</keyword>
<evidence type="ECO:0000256" key="2">
    <source>
        <dbReference type="ARBA" id="ARBA00022801"/>
    </source>
</evidence>
<dbReference type="InterPro" id="IPR049614">
    <property type="entry name" value="HrpB_DEXH"/>
</dbReference>
<dbReference type="CDD" id="cd17990">
    <property type="entry name" value="DEXHc_HrpB"/>
    <property type="match status" value="1"/>
</dbReference>
<keyword evidence="9" id="KW-1185">Reference proteome</keyword>
<dbReference type="InterPro" id="IPR027417">
    <property type="entry name" value="P-loop_NTPase"/>
</dbReference>
<accession>A0ABN6KL39</accession>
<dbReference type="InterPro" id="IPR001650">
    <property type="entry name" value="Helicase_C-like"/>
</dbReference>
<proteinExistence type="predicted"/>
<keyword evidence="4" id="KW-0067">ATP-binding</keyword>
<dbReference type="PROSITE" id="PS51194">
    <property type="entry name" value="HELICASE_CTER"/>
    <property type="match status" value="1"/>
</dbReference>
<gene>
    <name evidence="8" type="primary">hrpB</name>
    <name evidence="8" type="ORF">LPTSP3_g37970</name>
</gene>
<sequence>MQNTSERYPIQDHLDEILDSLQKHNLTVLEAPPGSGKTTVLPIEILRSGKFKKKILILEPRRLAARNAAIRMSRVLGEEVGNTIGYRIRFESKIGKDTKLELVTDGILSKMLVEDPELSDYELIVFDEFHERNLDSDFCFALCRRCTEIFRPDLKILVMSATLEGTDWKAKEIQANRIQTSGRMFPVNIRYTGSSGRRVTDRIGELIPQILSQSEGDVLVFFSGVSEIHTAERILSDVFANKAISNISILKLYGEMRLENQVEVFSPPKQGQRKLILSTNIAETSLTIPGVKIVVDTGFCKRMIFDPRSGLSRLEKKRISLNSAKQRSGRAGRESEGTAIRLWSEEEEKDFPISHPPEILEADVSGLVLLSKKWGEELNDLPLLDKPSQGAVKESVAILQTLGLLDQKEKITDLGISTLRLPLSARLSAMCCLFNGSDLPLAKLSALLSEKDILGTSGTNLKFLSRWEAWQKGNVSDFNLKSRIEQSIRQIEKILNDLPEKPKQNLSIAGALSFAFPDRIAKRRTADSNKYKLFNGKGAVLADAGGLDLPEWILVLDSDGDGTEAKVRLYCELNEEEILKLHSEKVSEHLNPVIEETERKTKLIRFVQNKFLGEIILSRSAKSTGFSKEEKGEAVISFWRKESFYPYFEKDDKISSFLNRILILKENGFSFPEFSEEKLQEEIGDWLLPFYSLESASLDPYKLDFLNALSSRLTYSELEILKKETPTHLTVPSGSTIPIEYSREGASVSVKLQEMFGMRKVPKIAGGKVEILLHLLSPARRPVQVTRDLENFWDVTYHEVKKELKGRYPRHPWPDSPWEAVPTKKTKNRS</sequence>
<dbReference type="Pfam" id="PF00270">
    <property type="entry name" value="DEAD"/>
    <property type="match status" value="1"/>
</dbReference>
<evidence type="ECO:0000256" key="4">
    <source>
        <dbReference type="ARBA" id="ARBA00022840"/>
    </source>
</evidence>
<dbReference type="CDD" id="cd18791">
    <property type="entry name" value="SF2_C_RHA"/>
    <property type="match status" value="1"/>
</dbReference>
<evidence type="ECO:0000256" key="1">
    <source>
        <dbReference type="ARBA" id="ARBA00022741"/>
    </source>
</evidence>
<name>A0ABN6KL39_9LEPT</name>